<protein>
    <submittedName>
        <fullName evidence="1">Uncharacterized protein</fullName>
    </submittedName>
</protein>
<accession>A0AAV4VL52</accession>
<evidence type="ECO:0000313" key="1">
    <source>
        <dbReference type="EMBL" id="GIY70947.1"/>
    </source>
</evidence>
<comment type="caution">
    <text evidence="1">The sequence shown here is derived from an EMBL/GenBank/DDBJ whole genome shotgun (WGS) entry which is preliminary data.</text>
</comment>
<keyword evidence="2" id="KW-1185">Reference proteome</keyword>
<sequence>MEINSVFCNLEGPKKDIQGDAFAGAMFIEFLCLEKGLVESIWFAELQPLRIFREKGLFMLCFSGLSWKKRAHAHSGRNERYLYVIEWSSIELSSMGQFCQTL</sequence>
<dbReference type="Proteomes" id="UP001054945">
    <property type="component" value="Unassembled WGS sequence"/>
</dbReference>
<evidence type="ECO:0000313" key="2">
    <source>
        <dbReference type="Proteomes" id="UP001054945"/>
    </source>
</evidence>
<reference evidence="1 2" key="1">
    <citation type="submission" date="2021-06" db="EMBL/GenBank/DDBJ databases">
        <title>Caerostris extrusa draft genome.</title>
        <authorList>
            <person name="Kono N."/>
            <person name="Arakawa K."/>
        </authorList>
    </citation>
    <scope>NUCLEOTIDE SEQUENCE [LARGE SCALE GENOMIC DNA]</scope>
</reference>
<dbReference type="AlphaFoldDB" id="A0AAV4VL52"/>
<organism evidence="1 2">
    <name type="scientific">Caerostris extrusa</name>
    <name type="common">Bark spider</name>
    <name type="synonym">Caerostris bankana</name>
    <dbReference type="NCBI Taxonomy" id="172846"/>
    <lineage>
        <taxon>Eukaryota</taxon>
        <taxon>Metazoa</taxon>
        <taxon>Ecdysozoa</taxon>
        <taxon>Arthropoda</taxon>
        <taxon>Chelicerata</taxon>
        <taxon>Arachnida</taxon>
        <taxon>Araneae</taxon>
        <taxon>Araneomorphae</taxon>
        <taxon>Entelegynae</taxon>
        <taxon>Araneoidea</taxon>
        <taxon>Araneidae</taxon>
        <taxon>Caerostris</taxon>
    </lineage>
</organism>
<name>A0AAV4VL52_CAEEX</name>
<proteinExistence type="predicted"/>
<gene>
    <name evidence="1" type="ORF">CEXT_316281</name>
</gene>
<dbReference type="EMBL" id="BPLR01014738">
    <property type="protein sequence ID" value="GIY70947.1"/>
    <property type="molecule type" value="Genomic_DNA"/>
</dbReference>